<evidence type="ECO:0000313" key="3">
    <source>
        <dbReference type="EMBL" id="KAJ4433524.1"/>
    </source>
</evidence>
<dbReference type="Proteomes" id="UP001148838">
    <property type="component" value="Unassembled WGS sequence"/>
</dbReference>
<dbReference type="InterPro" id="IPR006580">
    <property type="entry name" value="Znf_TTF"/>
</dbReference>
<comment type="caution">
    <text evidence="3">The sequence shown here is derived from an EMBL/GenBank/DDBJ whole genome shotgun (WGS) entry which is preliminary data.</text>
</comment>
<proteinExistence type="predicted"/>
<accession>A0ABQ8SHA8</accession>
<feature type="non-terminal residue" evidence="3">
    <location>
        <position position="1"/>
    </location>
</feature>
<sequence length="332" mass="36997">TSSQCSYKSSPASLPKLNPITPEIEEVVDIPPSPPPIKQEIDPSHSEYKEPYMMPDALSLPSTNMEMGRGKSDETIGCSAMLESRHTVGMDSHQSLGMESHQSSGMESHQGLGMEMRHRMSMNPGTSQIGDVQTSYHQTQNVLRHYLVAQKVELPKLPTPVTGTFSSHLQAPMTMPWQTSKHNIKSAVNPSPGSSSSSDRNGSFQSPSVVTNTRARTVTRTSQRQEISVIQPPPARSRSSGPASLPAPRKGGRFRPGWLDTYIWLQYDERLNIMFCKYCRKWSSSVPDIRTSFADGNSNFRLEIVNHHDKCKAHRLCMEKEVETVTKTEHTC</sequence>
<protein>
    <recommendedName>
        <fullName evidence="2">TTF-type domain-containing protein</fullName>
    </recommendedName>
</protein>
<gene>
    <name evidence="3" type="ORF">ANN_15833</name>
</gene>
<dbReference type="Pfam" id="PF25431">
    <property type="entry name" value="zf-C17orf113"/>
    <property type="match status" value="1"/>
</dbReference>
<feature type="compositionally biased region" description="Low complexity" evidence="1">
    <location>
        <begin position="236"/>
        <end position="249"/>
    </location>
</feature>
<feature type="region of interest" description="Disordered" evidence="1">
    <location>
        <begin position="183"/>
        <end position="251"/>
    </location>
</feature>
<evidence type="ECO:0000313" key="4">
    <source>
        <dbReference type="Proteomes" id="UP001148838"/>
    </source>
</evidence>
<evidence type="ECO:0000256" key="1">
    <source>
        <dbReference type="SAM" id="MobiDB-lite"/>
    </source>
</evidence>
<dbReference type="EMBL" id="JAJSOF020000027">
    <property type="protein sequence ID" value="KAJ4433524.1"/>
    <property type="molecule type" value="Genomic_DNA"/>
</dbReference>
<feature type="domain" description="TTF-type" evidence="2">
    <location>
        <begin position="250"/>
        <end position="331"/>
    </location>
</feature>
<feature type="compositionally biased region" description="Low complexity" evidence="1">
    <location>
        <begin position="186"/>
        <end position="221"/>
    </location>
</feature>
<dbReference type="SMART" id="SM00597">
    <property type="entry name" value="ZnF_TTF"/>
    <property type="match status" value="1"/>
</dbReference>
<evidence type="ECO:0000259" key="2">
    <source>
        <dbReference type="SMART" id="SM00597"/>
    </source>
</evidence>
<keyword evidence="4" id="KW-1185">Reference proteome</keyword>
<organism evidence="3 4">
    <name type="scientific">Periplaneta americana</name>
    <name type="common">American cockroach</name>
    <name type="synonym">Blatta americana</name>
    <dbReference type="NCBI Taxonomy" id="6978"/>
    <lineage>
        <taxon>Eukaryota</taxon>
        <taxon>Metazoa</taxon>
        <taxon>Ecdysozoa</taxon>
        <taxon>Arthropoda</taxon>
        <taxon>Hexapoda</taxon>
        <taxon>Insecta</taxon>
        <taxon>Pterygota</taxon>
        <taxon>Neoptera</taxon>
        <taxon>Polyneoptera</taxon>
        <taxon>Dictyoptera</taxon>
        <taxon>Blattodea</taxon>
        <taxon>Blattoidea</taxon>
        <taxon>Blattidae</taxon>
        <taxon>Blattinae</taxon>
        <taxon>Periplaneta</taxon>
    </lineage>
</organism>
<reference evidence="3 4" key="1">
    <citation type="journal article" date="2022" name="Allergy">
        <title>Genome assembly and annotation of Periplaneta americana reveal a comprehensive cockroach allergen profile.</title>
        <authorList>
            <person name="Wang L."/>
            <person name="Xiong Q."/>
            <person name="Saelim N."/>
            <person name="Wang L."/>
            <person name="Nong W."/>
            <person name="Wan A.T."/>
            <person name="Shi M."/>
            <person name="Liu X."/>
            <person name="Cao Q."/>
            <person name="Hui J.H.L."/>
            <person name="Sookrung N."/>
            <person name="Leung T.F."/>
            <person name="Tungtrongchitr A."/>
            <person name="Tsui S.K.W."/>
        </authorList>
    </citation>
    <scope>NUCLEOTIDE SEQUENCE [LARGE SCALE GENOMIC DNA]</scope>
    <source>
        <strain evidence="3">PWHHKU_190912</strain>
    </source>
</reference>
<name>A0ABQ8SHA8_PERAM</name>
<dbReference type="InterPro" id="IPR057456">
    <property type="entry name" value="Znf_C17orf113"/>
</dbReference>